<proteinExistence type="predicted"/>
<accession>A0A644YY75</accession>
<dbReference type="SUPFAM" id="SSF55874">
    <property type="entry name" value="ATPase domain of HSP90 chaperone/DNA topoisomerase II/histidine kinase"/>
    <property type="match status" value="1"/>
</dbReference>
<dbReference type="InterPro" id="IPR050267">
    <property type="entry name" value="Anti-sigma-factor_SerPK"/>
</dbReference>
<evidence type="ECO:0000313" key="3">
    <source>
        <dbReference type="EMBL" id="MPM33570.1"/>
    </source>
</evidence>
<dbReference type="PANTHER" id="PTHR35526:SF6">
    <property type="entry name" value="SLR1861 PROTEIN"/>
    <property type="match status" value="1"/>
</dbReference>
<dbReference type="Pfam" id="PF13581">
    <property type="entry name" value="HATPase_c_2"/>
    <property type="match status" value="1"/>
</dbReference>
<evidence type="ECO:0000259" key="2">
    <source>
        <dbReference type="Pfam" id="PF13581"/>
    </source>
</evidence>
<dbReference type="InterPro" id="IPR036890">
    <property type="entry name" value="HATPase_C_sf"/>
</dbReference>
<gene>
    <name evidence="3" type="ORF">SDC9_80147</name>
</gene>
<evidence type="ECO:0000256" key="1">
    <source>
        <dbReference type="ARBA" id="ARBA00022527"/>
    </source>
</evidence>
<organism evidence="3">
    <name type="scientific">bioreactor metagenome</name>
    <dbReference type="NCBI Taxonomy" id="1076179"/>
    <lineage>
        <taxon>unclassified sequences</taxon>
        <taxon>metagenomes</taxon>
        <taxon>ecological metagenomes</taxon>
    </lineage>
</organism>
<dbReference type="Gene3D" id="3.30.565.10">
    <property type="entry name" value="Histidine kinase-like ATPase, C-terminal domain"/>
    <property type="match status" value="1"/>
</dbReference>
<keyword evidence="1" id="KW-0723">Serine/threonine-protein kinase</keyword>
<dbReference type="EMBL" id="VSSQ01006697">
    <property type="protein sequence ID" value="MPM33570.1"/>
    <property type="molecule type" value="Genomic_DNA"/>
</dbReference>
<dbReference type="AlphaFoldDB" id="A0A644YY75"/>
<dbReference type="GO" id="GO:0004674">
    <property type="term" value="F:protein serine/threonine kinase activity"/>
    <property type="evidence" value="ECO:0007669"/>
    <property type="project" value="UniProtKB-KW"/>
</dbReference>
<dbReference type="InterPro" id="IPR003594">
    <property type="entry name" value="HATPase_dom"/>
</dbReference>
<dbReference type="CDD" id="cd16936">
    <property type="entry name" value="HATPase_RsbW-like"/>
    <property type="match status" value="1"/>
</dbReference>
<keyword evidence="1" id="KW-0808">Transferase</keyword>
<sequence>MSSSVKLSCSLNGTVDELPPFFARFEDWCDEHGVPMPLASSFTLMLDELLTNAAVHAYGAAGGPVQVDVEFNAPAHLRAWLRDHGPAYDPTVRQAVDVDAGIDEREVGGLGVHFVKKLADQFVYRRAGDVNEVFVSRTWQPGSPALSQGIDK</sequence>
<keyword evidence="1" id="KW-0418">Kinase</keyword>
<comment type="caution">
    <text evidence="3">The sequence shown here is derived from an EMBL/GenBank/DDBJ whole genome shotgun (WGS) entry which is preliminary data.</text>
</comment>
<feature type="domain" description="Histidine kinase/HSP90-like ATPase" evidence="2">
    <location>
        <begin position="15"/>
        <end position="134"/>
    </location>
</feature>
<protein>
    <recommendedName>
        <fullName evidence="2">Histidine kinase/HSP90-like ATPase domain-containing protein</fullName>
    </recommendedName>
</protein>
<reference evidence="3" key="1">
    <citation type="submission" date="2019-08" db="EMBL/GenBank/DDBJ databases">
        <authorList>
            <person name="Kucharzyk K."/>
            <person name="Murdoch R.W."/>
            <person name="Higgins S."/>
            <person name="Loffler F."/>
        </authorList>
    </citation>
    <scope>NUCLEOTIDE SEQUENCE</scope>
</reference>
<dbReference type="PANTHER" id="PTHR35526">
    <property type="entry name" value="ANTI-SIGMA-F FACTOR RSBW-RELATED"/>
    <property type="match status" value="1"/>
</dbReference>
<name>A0A644YY75_9ZZZZ</name>